<comment type="caution">
    <text evidence="2">The sequence shown here is derived from an EMBL/GenBank/DDBJ whole genome shotgun (WGS) entry which is preliminary data.</text>
</comment>
<dbReference type="AlphaFoldDB" id="A0A8X6SDZ7"/>
<reference evidence="2" key="1">
    <citation type="submission" date="2020-08" db="EMBL/GenBank/DDBJ databases">
        <title>Multicomponent nature underlies the extraordinary mechanical properties of spider dragline silk.</title>
        <authorList>
            <person name="Kono N."/>
            <person name="Nakamura H."/>
            <person name="Mori M."/>
            <person name="Yoshida Y."/>
            <person name="Ohtoshi R."/>
            <person name="Malay A.D."/>
            <person name="Moran D.A.P."/>
            <person name="Tomita M."/>
            <person name="Numata K."/>
            <person name="Arakawa K."/>
        </authorList>
    </citation>
    <scope>NUCLEOTIDE SEQUENCE</scope>
</reference>
<proteinExistence type="predicted"/>
<dbReference type="Proteomes" id="UP000887159">
    <property type="component" value="Unassembled WGS sequence"/>
</dbReference>
<dbReference type="EMBL" id="BMAU01021262">
    <property type="protein sequence ID" value="GFY06726.1"/>
    <property type="molecule type" value="Genomic_DNA"/>
</dbReference>
<organism evidence="2 3">
    <name type="scientific">Trichonephila clavipes</name>
    <name type="common">Golden silk orbweaver</name>
    <name type="synonym">Nephila clavipes</name>
    <dbReference type="NCBI Taxonomy" id="2585209"/>
    <lineage>
        <taxon>Eukaryota</taxon>
        <taxon>Metazoa</taxon>
        <taxon>Ecdysozoa</taxon>
        <taxon>Arthropoda</taxon>
        <taxon>Chelicerata</taxon>
        <taxon>Arachnida</taxon>
        <taxon>Araneae</taxon>
        <taxon>Araneomorphae</taxon>
        <taxon>Entelegynae</taxon>
        <taxon>Araneoidea</taxon>
        <taxon>Nephilidae</taxon>
        <taxon>Trichonephila</taxon>
    </lineage>
</organism>
<evidence type="ECO:0000313" key="2">
    <source>
        <dbReference type="EMBL" id="GFY06726.1"/>
    </source>
</evidence>
<accession>A0A8X6SDZ7</accession>
<gene>
    <name evidence="2" type="ORF">TNCV_5083681</name>
</gene>
<keyword evidence="3" id="KW-1185">Reference proteome</keyword>
<protein>
    <submittedName>
        <fullName evidence="2">Uncharacterized protein</fullName>
    </submittedName>
</protein>
<sequence length="135" mass="14764">MIETGKDIRLGPLLKALREGKDLQGEKPSIPLRMVYIMYGQRVCILKKFQNRGSKKQPKYSACRNSGRSEQGIAVPEVPSTDVVVPDVSPSSAKVTKTRSPPIPGGHFLGVPGGNLPRDLVFKESRDVVYLTTTS</sequence>
<name>A0A8X6SDZ7_TRICX</name>
<feature type="region of interest" description="Disordered" evidence="1">
    <location>
        <begin position="85"/>
        <end position="111"/>
    </location>
</feature>
<evidence type="ECO:0000256" key="1">
    <source>
        <dbReference type="SAM" id="MobiDB-lite"/>
    </source>
</evidence>
<evidence type="ECO:0000313" key="3">
    <source>
        <dbReference type="Proteomes" id="UP000887159"/>
    </source>
</evidence>